<dbReference type="RefSeq" id="WP_353567104.1">
    <property type="nucleotide sequence ID" value="NZ_BAABRI010000011.1"/>
</dbReference>
<comment type="caution">
    <text evidence="2">The sequence shown here is derived from an EMBL/GenBank/DDBJ whole genome shotgun (WGS) entry which is preliminary data.</text>
</comment>
<evidence type="ECO:0000256" key="1">
    <source>
        <dbReference type="SAM" id="MobiDB-lite"/>
    </source>
</evidence>
<accession>A0ABP9UN24</accession>
<feature type="region of interest" description="Disordered" evidence="1">
    <location>
        <begin position="195"/>
        <end position="217"/>
    </location>
</feature>
<evidence type="ECO:0008006" key="4">
    <source>
        <dbReference type="Google" id="ProtNLM"/>
    </source>
</evidence>
<sequence>MSDISTPDIVLRPLDSLDADHFKQLSSAPPCGGQVATLLLPMEKKGAETRKNRITFKNALGDLREQLEALGMKQGKLAVALRGLAPLDAPTHAFWQHQREGLAMILREDGRIDCFGLPFRPDAYVHLGETPYLRPLARLIGGFEAHVLVLDLDRVRLFRATRWRVEEMELQHTPLSLAEAMATDDPEKSLQQRTVSSSNLGGEGGATTAFHGHGITGDETRRKRARRFFEQVENGVRATIGKLELPLVLFGPDDEVGLYRSLNHHPKLCPGDIRFNASHLDRGRLDTMIRDWMAERDAAQRTKNLESLHAGLAKGGALDRIDEIVRAADNGRVSTLFLQTGARRFGVVDAEGATVHPQPEPGDEELLGRAVRTVASQGGDIHFLAADAMPDGRPAAALLRF</sequence>
<protein>
    <recommendedName>
        <fullName evidence="4">Peptide chain release factor subunit 1</fullName>
    </recommendedName>
</protein>
<proteinExistence type="predicted"/>
<evidence type="ECO:0000313" key="2">
    <source>
        <dbReference type="EMBL" id="GAA5482978.1"/>
    </source>
</evidence>
<name>A0ABP9UN24_9BACT</name>
<keyword evidence="3" id="KW-1185">Reference proteome</keyword>
<dbReference type="Proteomes" id="UP001476282">
    <property type="component" value="Unassembled WGS sequence"/>
</dbReference>
<organism evidence="2 3">
    <name type="scientific">Haloferula sargassicola</name>
    <dbReference type="NCBI Taxonomy" id="490096"/>
    <lineage>
        <taxon>Bacteria</taxon>
        <taxon>Pseudomonadati</taxon>
        <taxon>Verrucomicrobiota</taxon>
        <taxon>Verrucomicrobiia</taxon>
        <taxon>Verrucomicrobiales</taxon>
        <taxon>Verrucomicrobiaceae</taxon>
        <taxon>Haloferula</taxon>
    </lineage>
</organism>
<dbReference type="InterPro" id="IPR041289">
    <property type="entry name" value="Bact_RF_family3"/>
</dbReference>
<dbReference type="Pfam" id="PF18845">
    <property type="entry name" value="baeRF_family3"/>
    <property type="match status" value="1"/>
</dbReference>
<reference evidence="2 3" key="1">
    <citation type="submission" date="2024-02" db="EMBL/GenBank/DDBJ databases">
        <title>Haloferula sargassicola NBRC 104335.</title>
        <authorList>
            <person name="Ichikawa N."/>
            <person name="Katano-Makiyama Y."/>
            <person name="Hidaka K."/>
        </authorList>
    </citation>
    <scope>NUCLEOTIDE SEQUENCE [LARGE SCALE GENOMIC DNA]</scope>
    <source>
        <strain evidence="2 3">NBRC 104335</strain>
    </source>
</reference>
<evidence type="ECO:0000313" key="3">
    <source>
        <dbReference type="Proteomes" id="UP001476282"/>
    </source>
</evidence>
<dbReference type="EMBL" id="BAABRI010000011">
    <property type="protein sequence ID" value="GAA5482978.1"/>
    <property type="molecule type" value="Genomic_DNA"/>
</dbReference>
<gene>
    <name evidence="2" type="ORF">Hsar01_02204</name>
</gene>